<sequence length="557" mass="63018">TVDSPHDSSHSSIGREGPIPNEQGISMKVFIPRSVGRLVLPALPLVITSVTAADPDTNASSGSTIIYIVIAVIFILFGIVAFFVWKRKQNRTKRRDDRGYGLPSVTARSGVSRLTSHGNTAFERRMDSTGYSSNSKGNSKSKKVGHSYHSPKQRVERPPQWPANGAPTYTRQQQQQSQYQQQSHYQHQPQYQSQYQESQYQPQQSFPPPPPPEVPMLEPHEDQGPGLSMMELQQSQVSSMQSSVEGVHRRQTDPAVIARTQEAAEKVMAELEEDPEFEESWIPYDSLYFTRSISKGAFGEVWLAQLENTQVAVKKILDEKKHDTKEIECFGAEIKLMALLKHPKIVGFIGVSWSDKQDLCAVTEFMAKGDLYGYLERRKNKLNWPDHKVWLAEDIAEALVYLHSLNPKVIHRDLKSKNILLDNKYRAKLSDFGISRKRSVEETMTAGVGTIYWTAPEVLMGKKYTEKADIYSFGIVMSEMDTCEVPYSDKRDNSGKKLQGMKIIQMVIRMALRPSFREDCPEQIKALAARCLDADPDARPDAPELLDILRDIQEDLQ</sequence>
<dbReference type="EMBL" id="KI671475">
    <property type="protein sequence ID" value="ETL46706.1"/>
    <property type="molecule type" value="Genomic_DNA"/>
</dbReference>
<dbReference type="Gene3D" id="1.10.510.10">
    <property type="entry name" value="Transferase(Phosphotransferase) domain 1"/>
    <property type="match status" value="1"/>
</dbReference>
<feature type="compositionally biased region" description="Basic residues" evidence="1">
    <location>
        <begin position="139"/>
        <end position="152"/>
    </location>
</feature>
<dbReference type="PANTHER" id="PTHR44329:SF214">
    <property type="entry name" value="PROTEIN KINASE DOMAIN-CONTAINING PROTEIN"/>
    <property type="match status" value="1"/>
</dbReference>
<dbReference type="PANTHER" id="PTHR44329">
    <property type="entry name" value="SERINE/THREONINE-PROTEIN KINASE TNNI3K-RELATED"/>
    <property type="match status" value="1"/>
</dbReference>
<keyword evidence="2" id="KW-0472">Membrane</keyword>
<evidence type="ECO:0000313" key="4">
    <source>
        <dbReference type="EMBL" id="ETL46706.1"/>
    </source>
</evidence>
<evidence type="ECO:0000256" key="2">
    <source>
        <dbReference type="SAM" id="Phobius"/>
    </source>
</evidence>
<dbReference type="InterPro" id="IPR000719">
    <property type="entry name" value="Prot_kinase_dom"/>
</dbReference>
<feature type="non-terminal residue" evidence="4">
    <location>
        <position position="1"/>
    </location>
</feature>
<dbReference type="PROSITE" id="PS50011">
    <property type="entry name" value="PROTEIN_KINASE_DOM"/>
    <property type="match status" value="1"/>
</dbReference>
<dbReference type="SUPFAM" id="SSF56112">
    <property type="entry name" value="Protein kinase-like (PK-like)"/>
    <property type="match status" value="1"/>
</dbReference>
<protein>
    <submittedName>
        <fullName evidence="4">TKL protein kinase</fullName>
    </submittedName>
</protein>
<feature type="compositionally biased region" description="Pro residues" evidence="1">
    <location>
        <begin position="205"/>
        <end position="214"/>
    </location>
</feature>
<proteinExistence type="predicted"/>
<feature type="region of interest" description="Disordered" evidence="1">
    <location>
        <begin position="111"/>
        <end position="225"/>
    </location>
</feature>
<evidence type="ECO:0000313" key="5">
    <source>
        <dbReference type="Proteomes" id="UP000053864"/>
    </source>
</evidence>
<dbReference type="PROSITE" id="PS00108">
    <property type="entry name" value="PROTEIN_KINASE_ST"/>
    <property type="match status" value="1"/>
</dbReference>
<dbReference type="AlphaFoldDB" id="W2JJW1"/>
<dbReference type="GO" id="GO:0005524">
    <property type="term" value="F:ATP binding"/>
    <property type="evidence" value="ECO:0007669"/>
    <property type="project" value="InterPro"/>
</dbReference>
<feature type="region of interest" description="Disordered" evidence="1">
    <location>
        <begin position="1"/>
        <end position="20"/>
    </location>
</feature>
<dbReference type="CDD" id="cd13999">
    <property type="entry name" value="STKc_MAP3K-like"/>
    <property type="match status" value="1"/>
</dbReference>
<accession>W2JJW1</accession>
<dbReference type="InterPro" id="IPR008271">
    <property type="entry name" value="Ser/Thr_kinase_AS"/>
</dbReference>
<dbReference type="InterPro" id="IPR051681">
    <property type="entry name" value="Ser/Thr_Kinases-Pseudokinases"/>
</dbReference>
<dbReference type="SMART" id="SM00220">
    <property type="entry name" value="S_TKc"/>
    <property type="match status" value="1"/>
</dbReference>
<organism evidence="4 5">
    <name type="scientific">Phytophthora nicotianae</name>
    <name type="common">Potato buckeye rot agent</name>
    <name type="synonym">Phytophthora parasitica</name>
    <dbReference type="NCBI Taxonomy" id="4792"/>
    <lineage>
        <taxon>Eukaryota</taxon>
        <taxon>Sar</taxon>
        <taxon>Stramenopiles</taxon>
        <taxon>Oomycota</taxon>
        <taxon>Peronosporomycetes</taxon>
        <taxon>Peronosporales</taxon>
        <taxon>Peronosporaceae</taxon>
        <taxon>Phytophthora</taxon>
    </lineage>
</organism>
<keyword evidence="2" id="KW-1133">Transmembrane helix</keyword>
<dbReference type="InterPro" id="IPR001245">
    <property type="entry name" value="Ser-Thr/Tyr_kinase_cat_dom"/>
</dbReference>
<keyword evidence="4" id="KW-0808">Transferase</keyword>
<name>W2JJW1_PHYNI</name>
<dbReference type="Gene3D" id="3.30.200.20">
    <property type="entry name" value="Phosphorylase Kinase, domain 1"/>
    <property type="match status" value="1"/>
</dbReference>
<reference evidence="4 5" key="1">
    <citation type="submission" date="2013-11" db="EMBL/GenBank/DDBJ databases">
        <title>The Genome Sequence of Phytophthora parasitica CJ05E6.</title>
        <authorList>
            <consortium name="The Broad Institute Genomics Platform"/>
            <person name="Russ C."/>
            <person name="Tyler B."/>
            <person name="Panabieres F."/>
            <person name="Shan W."/>
            <person name="Tripathy S."/>
            <person name="Grunwald N."/>
            <person name="Machado M."/>
            <person name="Johnson C.S."/>
            <person name="Arredondo F."/>
            <person name="Hong C."/>
            <person name="Coffey M."/>
            <person name="Young S.K."/>
            <person name="Zeng Q."/>
            <person name="Gargeya S."/>
            <person name="Fitzgerald M."/>
            <person name="Abouelleil A."/>
            <person name="Alvarado L."/>
            <person name="Chapman S.B."/>
            <person name="Gainer-Dewar J."/>
            <person name="Goldberg J."/>
            <person name="Griggs A."/>
            <person name="Gujja S."/>
            <person name="Hansen M."/>
            <person name="Howarth C."/>
            <person name="Imamovic A."/>
            <person name="Ireland A."/>
            <person name="Larimer J."/>
            <person name="McCowan C."/>
            <person name="Murphy C."/>
            <person name="Pearson M."/>
            <person name="Poon T.W."/>
            <person name="Priest M."/>
            <person name="Roberts A."/>
            <person name="Saif S."/>
            <person name="Shea T."/>
            <person name="Sykes S."/>
            <person name="Wortman J."/>
            <person name="Nusbaum C."/>
            <person name="Birren B."/>
        </authorList>
    </citation>
    <scope>NUCLEOTIDE SEQUENCE [LARGE SCALE GENOMIC DNA]</scope>
    <source>
        <strain evidence="4 5">CJ05E6</strain>
    </source>
</reference>
<feature type="transmembrane region" description="Helical" evidence="2">
    <location>
        <begin position="65"/>
        <end position="85"/>
    </location>
</feature>
<dbReference type="VEuPathDB" id="FungiDB:PPTG_08474"/>
<evidence type="ECO:0000256" key="1">
    <source>
        <dbReference type="SAM" id="MobiDB-lite"/>
    </source>
</evidence>
<feature type="compositionally biased region" description="Low complexity" evidence="1">
    <location>
        <begin position="172"/>
        <end position="204"/>
    </location>
</feature>
<dbReference type="Proteomes" id="UP000053864">
    <property type="component" value="Unassembled WGS sequence"/>
</dbReference>
<keyword evidence="2" id="KW-0812">Transmembrane</keyword>
<dbReference type="Pfam" id="PF07714">
    <property type="entry name" value="PK_Tyr_Ser-Thr"/>
    <property type="match status" value="1"/>
</dbReference>
<evidence type="ECO:0000259" key="3">
    <source>
        <dbReference type="PROSITE" id="PS50011"/>
    </source>
</evidence>
<keyword evidence="4" id="KW-0418">Kinase</keyword>
<dbReference type="InterPro" id="IPR011009">
    <property type="entry name" value="Kinase-like_dom_sf"/>
</dbReference>
<feature type="domain" description="Protein kinase" evidence="3">
    <location>
        <begin position="287"/>
        <end position="556"/>
    </location>
</feature>
<gene>
    <name evidence="4" type="ORF">L916_03461</name>
</gene>
<dbReference type="GO" id="GO:0004674">
    <property type="term" value="F:protein serine/threonine kinase activity"/>
    <property type="evidence" value="ECO:0007669"/>
    <property type="project" value="TreeGrafter"/>
</dbReference>